<organism evidence="14 15">
    <name type="scientific">Pseudaquabacterium pictum</name>
    <dbReference type="NCBI Taxonomy" id="2315236"/>
    <lineage>
        <taxon>Bacteria</taxon>
        <taxon>Pseudomonadati</taxon>
        <taxon>Pseudomonadota</taxon>
        <taxon>Betaproteobacteria</taxon>
        <taxon>Burkholderiales</taxon>
        <taxon>Sphaerotilaceae</taxon>
        <taxon>Pseudaquabacterium</taxon>
    </lineage>
</organism>
<dbReference type="Proteomes" id="UP000301751">
    <property type="component" value="Unassembled WGS sequence"/>
</dbReference>
<evidence type="ECO:0000259" key="13">
    <source>
        <dbReference type="Pfam" id="PF07715"/>
    </source>
</evidence>
<evidence type="ECO:0000256" key="10">
    <source>
        <dbReference type="PROSITE-ProRule" id="PRU01360"/>
    </source>
</evidence>
<comment type="subcellular location">
    <subcellularLocation>
        <location evidence="1 10">Cell outer membrane</location>
        <topology evidence="1 10">Multi-pass membrane protein</topology>
    </subcellularLocation>
</comment>
<keyword evidence="9 10" id="KW-0998">Cell outer membrane</keyword>
<evidence type="ECO:0000256" key="2">
    <source>
        <dbReference type="ARBA" id="ARBA00009810"/>
    </source>
</evidence>
<comment type="caution">
    <text evidence="14">The sequence shown here is derived from an EMBL/GenBank/DDBJ whole genome shotgun (WGS) entry which is preliminary data.</text>
</comment>
<dbReference type="InterPro" id="IPR036942">
    <property type="entry name" value="Beta-barrel_TonB_sf"/>
</dbReference>
<dbReference type="Pfam" id="PF07715">
    <property type="entry name" value="Plug"/>
    <property type="match status" value="1"/>
</dbReference>
<gene>
    <name evidence="14" type="ORF">AQPW35_43130</name>
</gene>
<proteinExistence type="inferred from homology"/>
<evidence type="ECO:0000256" key="4">
    <source>
        <dbReference type="ARBA" id="ARBA00022452"/>
    </source>
</evidence>
<dbReference type="GO" id="GO:0038023">
    <property type="term" value="F:signaling receptor activity"/>
    <property type="evidence" value="ECO:0007669"/>
    <property type="project" value="InterPro"/>
</dbReference>
<dbReference type="Pfam" id="PF00593">
    <property type="entry name" value="TonB_dep_Rec_b-barrel"/>
    <property type="match status" value="1"/>
</dbReference>
<dbReference type="Gene3D" id="2.170.130.10">
    <property type="entry name" value="TonB-dependent receptor, plug domain"/>
    <property type="match status" value="1"/>
</dbReference>
<feature type="domain" description="TonB-dependent receptor-like beta-barrel" evidence="12">
    <location>
        <begin position="212"/>
        <end position="664"/>
    </location>
</feature>
<dbReference type="InterPro" id="IPR039426">
    <property type="entry name" value="TonB-dep_rcpt-like"/>
</dbReference>
<accession>A0A480AYA2</accession>
<sequence length="695" mass="75532">MFCATAPLALPALAQDVSPATVTITATRQAYQGDFRRLETPQAEQAIDAETLRASGAVSLTQALDLSASVARQNNFGGLWNAFSLRGFVGDENLPSNVLVNGFNAGRGFGGPRDLSGIETVEVLKGPRAALYGRGEPGGTVNLVTKRPTFKTAGELRLSAGSFNTHRVDADWTAPLSDAVAVRLVGFYEDADSFRDTVHTRKHGISPSLAWRISPRSRLVYELESSHQALPFDRGVLAVDGQLGRIPQSRFLGEPGDGPVQADVLGHQLEFQHDFNKDWSALLGLTTRKTSLEGFSTEAELAASRQRLFVDGQTLTRQRRFRDYDATYQVVRAELNGRFQLGGLQHRLIAGVDADRFENDQVFLRARAPTLASNPTLARLQAINIFQPVYGSHALPTPTPLTNRLETQRSVGVFLQDQINLGDRWQLRLGARHDDYRQTLEDRTANRTTRQNETRVSPQLGLVYQAGPALAFYATVGENFRPLSGADALGNGFEPNQSRAVEAGAKFSLGGVDATVAVFQVRQKNMLVAADASAATQLAIGQARSQGLEIDLQGELADGLSLWASYAHVDATTSNSFNDPSFGLPVPAGTRLLNVPQHTLSLQLVQDLQLAGRRLQVGGGLLHVGERPGEFTTRFMLPAYTVARAFAAYDLTAATTLRLDIDNLANATYYTNSFSALWVQPGAPRSLRLSAAFRF</sequence>
<feature type="domain" description="TonB-dependent receptor plug" evidence="13">
    <location>
        <begin position="38"/>
        <end position="140"/>
    </location>
</feature>
<evidence type="ECO:0000313" key="14">
    <source>
        <dbReference type="EMBL" id="GCL65232.1"/>
    </source>
</evidence>
<dbReference type="InterPro" id="IPR010105">
    <property type="entry name" value="TonB_sidphr_rcpt"/>
</dbReference>
<dbReference type="InterPro" id="IPR037066">
    <property type="entry name" value="Plug_dom_sf"/>
</dbReference>
<dbReference type="GO" id="GO:0015344">
    <property type="term" value="F:siderophore uptake transmembrane transporter activity"/>
    <property type="evidence" value="ECO:0007669"/>
    <property type="project" value="TreeGrafter"/>
</dbReference>
<keyword evidence="3 10" id="KW-0813">Transport</keyword>
<evidence type="ECO:0000256" key="7">
    <source>
        <dbReference type="ARBA" id="ARBA00023136"/>
    </source>
</evidence>
<dbReference type="GO" id="GO:0015891">
    <property type="term" value="P:siderophore transport"/>
    <property type="evidence" value="ECO:0007669"/>
    <property type="project" value="InterPro"/>
</dbReference>
<evidence type="ECO:0000256" key="3">
    <source>
        <dbReference type="ARBA" id="ARBA00022448"/>
    </source>
</evidence>
<reference evidence="15" key="1">
    <citation type="submission" date="2019-03" db="EMBL/GenBank/DDBJ databases">
        <title>Aquabacterium pictum sp.nov., the first bacteriochlorophyll a-containing freshwater bacterium in the genus Aquabacterium of the class Betaproteobacteria.</title>
        <authorList>
            <person name="Hirose S."/>
            <person name="Tank M."/>
            <person name="Hara E."/>
            <person name="Tamaki H."/>
            <person name="Takaichi S."/>
            <person name="Haruta S."/>
            <person name="Hanada S."/>
        </authorList>
    </citation>
    <scope>NUCLEOTIDE SEQUENCE [LARGE SCALE GENOMIC DNA]</scope>
    <source>
        <strain evidence="15">W35</strain>
    </source>
</reference>
<protein>
    <submittedName>
        <fullName evidence="14">TonB-dependent receptor</fullName>
    </submittedName>
</protein>
<dbReference type="InterPro" id="IPR000531">
    <property type="entry name" value="Beta-barrel_TonB"/>
</dbReference>
<name>A0A480AYA2_9BURK</name>
<dbReference type="OrthoDB" id="9790771at2"/>
<dbReference type="GO" id="GO:0009279">
    <property type="term" value="C:cell outer membrane"/>
    <property type="evidence" value="ECO:0007669"/>
    <property type="project" value="UniProtKB-SubCell"/>
</dbReference>
<dbReference type="NCBIfam" id="TIGR01783">
    <property type="entry name" value="TonB-siderophor"/>
    <property type="match status" value="1"/>
</dbReference>
<keyword evidence="6 11" id="KW-0798">TonB box</keyword>
<keyword evidence="15" id="KW-1185">Reference proteome</keyword>
<evidence type="ECO:0000313" key="15">
    <source>
        <dbReference type="Proteomes" id="UP000301751"/>
    </source>
</evidence>
<evidence type="ECO:0000256" key="11">
    <source>
        <dbReference type="RuleBase" id="RU003357"/>
    </source>
</evidence>
<evidence type="ECO:0000256" key="1">
    <source>
        <dbReference type="ARBA" id="ARBA00004571"/>
    </source>
</evidence>
<keyword evidence="7 10" id="KW-0472">Membrane</keyword>
<comment type="similarity">
    <text evidence="2 10 11">Belongs to the TonB-dependent receptor family.</text>
</comment>
<dbReference type="Gene3D" id="2.40.170.20">
    <property type="entry name" value="TonB-dependent receptor, beta-barrel domain"/>
    <property type="match status" value="1"/>
</dbReference>
<dbReference type="PROSITE" id="PS52016">
    <property type="entry name" value="TONB_DEPENDENT_REC_3"/>
    <property type="match status" value="1"/>
</dbReference>
<evidence type="ECO:0000256" key="5">
    <source>
        <dbReference type="ARBA" id="ARBA00022692"/>
    </source>
</evidence>
<dbReference type="SUPFAM" id="SSF56935">
    <property type="entry name" value="Porins"/>
    <property type="match status" value="1"/>
</dbReference>
<keyword evidence="8 14" id="KW-0675">Receptor</keyword>
<evidence type="ECO:0000256" key="8">
    <source>
        <dbReference type="ARBA" id="ARBA00023170"/>
    </source>
</evidence>
<dbReference type="AlphaFoldDB" id="A0A480AYA2"/>
<dbReference type="EMBL" id="BJCL01000014">
    <property type="protein sequence ID" value="GCL65232.1"/>
    <property type="molecule type" value="Genomic_DNA"/>
</dbReference>
<dbReference type="PANTHER" id="PTHR32552:SF90">
    <property type="entry name" value="METAL-PSEUDOPALINE RECEPTOR CNTO"/>
    <property type="match status" value="1"/>
</dbReference>
<evidence type="ECO:0000259" key="12">
    <source>
        <dbReference type="Pfam" id="PF00593"/>
    </source>
</evidence>
<keyword evidence="4 10" id="KW-1134">Transmembrane beta strand</keyword>
<dbReference type="FunFam" id="2.40.170.20:FF:000005">
    <property type="entry name" value="TonB-dependent siderophore receptor"/>
    <property type="match status" value="1"/>
</dbReference>
<evidence type="ECO:0000256" key="6">
    <source>
        <dbReference type="ARBA" id="ARBA00023077"/>
    </source>
</evidence>
<keyword evidence="5 10" id="KW-0812">Transmembrane</keyword>
<dbReference type="InterPro" id="IPR012910">
    <property type="entry name" value="Plug_dom"/>
</dbReference>
<evidence type="ECO:0000256" key="9">
    <source>
        <dbReference type="ARBA" id="ARBA00023237"/>
    </source>
</evidence>
<dbReference type="PANTHER" id="PTHR32552">
    <property type="entry name" value="FERRICHROME IRON RECEPTOR-RELATED"/>
    <property type="match status" value="1"/>
</dbReference>
<dbReference type="CDD" id="cd01347">
    <property type="entry name" value="ligand_gated_channel"/>
    <property type="match status" value="1"/>
</dbReference>